<organism evidence="2 3">
    <name type="scientific">Mycena venus</name>
    <dbReference type="NCBI Taxonomy" id="2733690"/>
    <lineage>
        <taxon>Eukaryota</taxon>
        <taxon>Fungi</taxon>
        <taxon>Dikarya</taxon>
        <taxon>Basidiomycota</taxon>
        <taxon>Agaricomycotina</taxon>
        <taxon>Agaricomycetes</taxon>
        <taxon>Agaricomycetidae</taxon>
        <taxon>Agaricales</taxon>
        <taxon>Marasmiineae</taxon>
        <taxon>Mycenaceae</taxon>
        <taxon>Mycena</taxon>
    </lineage>
</organism>
<protein>
    <recommendedName>
        <fullName evidence="4">MARVEL domain-containing protein</fullName>
    </recommendedName>
</protein>
<feature type="transmembrane region" description="Helical" evidence="1">
    <location>
        <begin position="69"/>
        <end position="88"/>
    </location>
</feature>
<evidence type="ECO:0008006" key="4">
    <source>
        <dbReference type="Google" id="ProtNLM"/>
    </source>
</evidence>
<accession>A0A8H7CWI6</accession>
<gene>
    <name evidence="2" type="ORF">MVEN_01292500</name>
</gene>
<keyword evidence="3" id="KW-1185">Reference proteome</keyword>
<proteinExistence type="predicted"/>
<keyword evidence="1" id="KW-0472">Membrane</keyword>
<reference evidence="2" key="1">
    <citation type="submission" date="2020-05" db="EMBL/GenBank/DDBJ databases">
        <title>Mycena genomes resolve the evolution of fungal bioluminescence.</title>
        <authorList>
            <person name="Tsai I.J."/>
        </authorList>
    </citation>
    <scope>NUCLEOTIDE SEQUENCE</scope>
    <source>
        <strain evidence="2">CCC161011</strain>
    </source>
</reference>
<comment type="caution">
    <text evidence="2">The sequence shown here is derived from an EMBL/GenBank/DDBJ whole genome shotgun (WGS) entry which is preliminary data.</text>
</comment>
<evidence type="ECO:0000256" key="1">
    <source>
        <dbReference type="SAM" id="Phobius"/>
    </source>
</evidence>
<feature type="transmembrane region" description="Helical" evidence="1">
    <location>
        <begin position="136"/>
        <end position="157"/>
    </location>
</feature>
<name>A0A8H7CWI6_9AGAR</name>
<feature type="transmembrane region" description="Helical" evidence="1">
    <location>
        <begin position="36"/>
        <end position="57"/>
    </location>
</feature>
<dbReference type="AlphaFoldDB" id="A0A8H7CWI6"/>
<keyword evidence="1" id="KW-0812">Transmembrane</keyword>
<evidence type="ECO:0000313" key="3">
    <source>
        <dbReference type="Proteomes" id="UP000620124"/>
    </source>
</evidence>
<sequence>MALLLPLIRVVVLSTAIIFALIDIGLAAALTATGAYLPYAVLAITSAALTLLTLPAMIGLEILRPGGPLSMISVEIPWLFSLSILWLATWANSVGGKFGCGVQARVGLIEDKPEIVDVDIPSPACHEIPALEAFAFLNWILLLAYTGTLLILALGAARAPKTHRGVDVVRCERSVCV</sequence>
<feature type="transmembrane region" description="Helical" evidence="1">
    <location>
        <begin position="7"/>
        <end position="30"/>
    </location>
</feature>
<dbReference type="Proteomes" id="UP000620124">
    <property type="component" value="Unassembled WGS sequence"/>
</dbReference>
<keyword evidence="1" id="KW-1133">Transmembrane helix</keyword>
<dbReference type="OrthoDB" id="3364107at2759"/>
<dbReference type="EMBL" id="JACAZI010000010">
    <property type="protein sequence ID" value="KAF7349918.1"/>
    <property type="molecule type" value="Genomic_DNA"/>
</dbReference>
<evidence type="ECO:0000313" key="2">
    <source>
        <dbReference type="EMBL" id="KAF7349918.1"/>
    </source>
</evidence>